<feature type="compositionally biased region" description="Polar residues" evidence="1">
    <location>
        <begin position="434"/>
        <end position="445"/>
    </location>
</feature>
<feature type="compositionally biased region" description="Polar residues" evidence="1">
    <location>
        <begin position="40"/>
        <end position="59"/>
    </location>
</feature>
<gene>
    <name evidence="2" type="ORF">SERLA73DRAFT_80198</name>
</gene>
<feature type="region of interest" description="Disordered" evidence="1">
    <location>
        <begin position="312"/>
        <end position="336"/>
    </location>
</feature>
<keyword evidence="3" id="KW-1185">Reference proteome</keyword>
<feature type="region of interest" description="Disordered" evidence="1">
    <location>
        <begin position="35"/>
        <end position="200"/>
    </location>
</feature>
<accession>F8QJ14</accession>
<feature type="compositionally biased region" description="Polar residues" evidence="1">
    <location>
        <begin position="386"/>
        <end position="426"/>
    </location>
</feature>
<dbReference type="OMA" id="IPSWTQP"/>
<dbReference type="Proteomes" id="UP000008063">
    <property type="component" value="Unassembled WGS sequence"/>
</dbReference>
<feature type="compositionally biased region" description="Polar residues" evidence="1">
    <location>
        <begin position="177"/>
        <end position="192"/>
    </location>
</feature>
<feature type="compositionally biased region" description="Acidic residues" evidence="1">
    <location>
        <begin position="368"/>
        <end position="377"/>
    </location>
</feature>
<feature type="compositionally biased region" description="Low complexity" evidence="1">
    <location>
        <begin position="143"/>
        <end position="155"/>
    </location>
</feature>
<dbReference type="OrthoDB" id="3363891at2759"/>
<evidence type="ECO:0000256" key="1">
    <source>
        <dbReference type="SAM" id="MobiDB-lite"/>
    </source>
</evidence>
<feature type="compositionally biased region" description="Low complexity" evidence="1">
    <location>
        <begin position="499"/>
        <end position="509"/>
    </location>
</feature>
<evidence type="ECO:0000313" key="2">
    <source>
        <dbReference type="EMBL" id="EGN91708.1"/>
    </source>
</evidence>
<name>F8QJ14_SERL3</name>
<feature type="compositionally biased region" description="Low complexity" evidence="1">
    <location>
        <begin position="453"/>
        <end position="473"/>
    </location>
</feature>
<proteinExistence type="predicted"/>
<feature type="region of interest" description="Disordered" evidence="1">
    <location>
        <begin position="359"/>
        <end position="547"/>
    </location>
</feature>
<dbReference type="InParanoid" id="F8QJ14"/>
<feature type="compositionally biased region" description="Basic and acidic residues" evidence="1">
    <location>
        <begin position="60"/>
        <end position="76"/>
    </location>
</feature>
<dbReference type="AlphaFoldDB" id="F8QJ14"/>
<feature type="region of interest" description="Disordered" evidence="1">
    <location>
        <begin position="577"/>
        <end position="680"/>
    </location>
</feature>
<reference evidence="3" key="1">
    <citation type="journal article" date="2011" name="Science">
        <title>The plant cell wall-decomposing machinery underlies the functional diversity of forest fungi.</title>
        <authorList>
            <person name="Eastwood D.C."/>
            <person name="Floudas D."/>
            <person name="Binder M."/>
            <person name="Majcherczyk A."/>
            <person name="Schneider P."/>
            <person name="Aerts A."/>
            <person name="Asiegbu F.O."/>
            <person name="Baker S.E."/>
            <person name="Barry K."/>
            <person name="Bendiksby M."/>
            <person name="Blumentritt M."/>
            <person name="Coutinho P.M."/>
            <person name="Cullen D."/>
            <person name="de Vries R.P."/>
            <person name="Gathman A."/>
            <person name="Goodell B."/>
            <person name="Henrissat B."/>
            <person name="Ihrmark K."/>
            <person name="Kauserud H."/>
            <person name="Kohler A."/>
            <person name="LaButti K."/>
            <person name="Lapidus A."/>
            <person name="Lavin J.L."/>
            <person name="Lee Y.-H."/>
            <person name="Lindquist E."/>
            <person name="Lilly W."/>
            <person name="Lucas S."/>
            <person name="Morin E."/>
            <person name="Murat C."/>
            <person name="Oguiza J.A."/>
            <person name="Park J."/>
            <person name="Pisabarro A.G."/>
            <person name="Riley R."/>
            <person name="Rosling A."/>
            <person name="Salamov A."/>
            <person name="Schmidt O."/>
            <person name="Schmutz J."/>
            <person name="Skrede I."/>
            <person name="Stenlid J."/>
            <person name="Wiebenga A."/>
            <person name="Xie X."/>
            <person name="Kuees U."/>
            <person name="Hibbett D.S."/>
            <person name="Hoffmeister D."/>
            <person name="Hoegberg N."/>
            <person name="Martin F."/>
            <person name="Grigoriev I.V."/>
            <person name="Watkinson S.C."/>
        </authorList>
    </citation>
    <scope>NUCLEOTIDE SEQUENCE [LARGE SCALE GENOMIC DNA]</scope>
    <source>
        <strain evidence="3">strain S7.3</strain>
    </source>
</reference>
<sequence>MALTATAQSALPSWDETIVPALRKRLEGESRILSKRMSVASISSVDEASRTSYHSATDSSLREHTYSPKHSSDTKKTTAIPKPTPQQSRVTPDGRSETSVNSHRVNGISSSRTPSYKRTRTYSQTYSYETSPPNGHMNGVALPTPESSRPTSPRTSDVKPTRIPVVSRGRTTSTSSHAYSITNRSDSRNGYSPYQPPTPETSPDLWAVEEVESSNISLSATSIPGRQRSGILNEPAPFNPSSLTSSSVSQPYDTLHEDTTLVARPSTDSEERPFEHWYRGDVHRNGGVGELRVGKRLEMLDIANYGHTLRKASKGHVSRANAPLAEAGTRRKRADSISGLGARESFYLDDERAQEAAMVLDESPLTDVEGDEGGDISDSERARDSYSPTLVNSSAFSSSTPMLSNGNGSRSATPTTSRTLTRQDVTPTRIPVARQQSEPLRSATPTHAPRMGSEPPSRPSMSASPSRMKMPSRAPHQSQAMSQVQTQSQTGNQKRRAKSPATPSPTSASKKSKTKAKPPSATARRKAEELNRRSVAEYPAPVGEDMEDAIPSWTQPVKSGNWDEVVLPVVARKKGLDGQYEQADGSPRPKASMTKVFEPAPGTFGYDHSKYRSPQGEDIPMDEFGQRGREIIIQTVEEDIKSRNDVEEENQSPHPKDMRKIVARPPDSPMPFSQYVNPDPNQVISIPAITVTKPSMDLERGYGEDDEDSAGCCKCVIM</sequence>
<dbReference type="HOGENOM" id="CLU_023533_0_0_1"/>
<feature type="compositionally biased region" description="Polar residues" evidence="1">
    <location>
        <begin position="97"/>
        <end position="114"/>
    </location>
</feature>
<organism evidence="3">
    <name type="scientific">Serpula lacrymans var. lacrymans (strain S7.3)</name>
    <name type="common">Dry rot fungus</name>
    <dbReference type="NCBI Taxonomy" id="936435"/>
    <lineage>
        <taxon>Eukaryota</taxon>
        <taxon>Fungi</taxon>
        <taxon>Dikarya</taxon>
        <taxon>Basidiomycota</taxon>
        <taxon>Agaricomycotina</taxon>
        <taxon>Agaricomycetes</taxon>
        <taxon>Agaricomycetidae</taxon>
        <taxon>Boletales</taxon>
        <taxon>Coniophorineae</taxon>
        <taxon>Serpulaceae</taxon>
        <taxon>Serpula</taxon>
    </lineage>
</organism>
<protein>
    <submittedName>
        <fullName evidence="2">Uncharacterized protein</fullName>
    </submittedName>
</protein>
<dbReference type="EMBL" id="GL945542">
    <property type="protein sequence ID" value="EGN91708.1"/>
    <property type="molecule type" value="Genomic_DNA"/>
</dbReference>
<evidence type="ECO:0000313" key="3">
    <source>
        <dbReference type="Proteomes" id="UP000008063"/>
    </source>
</evidence>
<feature type="compositionally biased region" description="Polar residues" evidence="1">
    <location>
        <begin position="475"/>
        <end position="492"/>
    </location>
</feature>
<feature type="compositionally biased region" description="Polar residues" evidence="1">
    <location>
        <begin position="121"/>
        <end position="133"/>
    </location>
</feature>
<feature type="compositionally biased region" description="Basic and acidic residues" evidence="1">
    <location>
        <begin position="525"/>
        <end position="535"/>
    </location>
</feature>